<evidence type="ECO:0000259" key="1">
    <source>
        <dbReference type="PROSITE" id="PS50191"/>
    </source>
</evidence>
<keyword evidence="3" id="KW-1185">Reference proteome</keyword>
<organism evidence="2 3">
    <name type="scientific">Rhynchophorus ferrugineus</name>
    <name type="common">Red palm weevil</name>
    <name type="synonym">Curculio ferrugineus</name>
    <dbReference type="NCBI Taxonomy" id="354439"/>
    <lineage>
        <taxon>Eukaryota</taxon>
        <taxon>Metazoa</taxon>
        <taxon>Ecdysozoa</taxon>
        <taxon>Arthropoda</taxon>
        <taxon>Hexapoda</taxon>
        <taxon>Insecta</taxon>
        <taxon>Pterygota</taxon>
        <taxon>Neoptera</taxon>
        <taxon>Endopterygota</taxon>
        <taxon>Coleoptera</taxon>
        <taxon>Polyphaga</taxon>
        <taxon>Cucujiformia</taxon>
        <taxon>Curculionidae</taxon>
        <taxon>Dryophthorinae</taxon>
        <taxon>Rhynchophorus</taxon>
    </lineage>
</organism>
<dbReference type="PANTHER" id="PTHR10174:SF222">
    <property type="entry name" value="GH10083P-RELATED"/>
    <property type="match status" value="1"/>
</dbReference>
<name>A0A834I9C2_RHYFE</name>
<dbReference type="OrthoDB" id="6575879at2759"/>
<dbReference type="PROSITE" id="PS50191">
    <property type="entry name" value="CRAL_TRIO"/>
    <property type="match status" value="1"/>
</dbReference>
<feature type="domain" description="CRAL-TRIO" evidence="1">
    <location>
        <begin position="161"/>
        <end position="256"/>
    </location>
</feature>
<dbReference type="SMART" id="SM00516">
    <property type="entry name" value="SEC14"/>
    <property type="match status" value="1"/>
</dbReference>
<dbReference type="InterPro" id="IPR036273">
    <property type="entry name" value="CRAL/TRIO_N_dom_sf"/>
</dbReference>
<dbReference type="EMBL" id="JAACXV010013320">
    <property type="protein sequence ID" value="KAF7273730.1"/>
    <property type="molecule type" value="Genomic_DNA"/>
</dbReference>
<dbReference type="GO" id="GO:0016020">
    <property type="term" value="C:membrane"/>
    <property type="evidence" value="ECO:0007669"/>
    <property type="project" value="TreeGrafter"/>
</dbReference>
<evidence type="ECO:0000313" key="2">
    <source>
        <dbReference type="EMBL" id="KAF7273730.1"/>
    </source>
</evidence>
<accession>A0A834I9C2</accession>
<dbReference type="AlphaFoldDB" id="A0A834I9C2"/>
<dbReference type="Pfam" id="PF00650">
    <property type="entry name" value="CRAL_TRIO"/>
    <property type="match status" value="1"/>
</dbReference>
<dbReference type="Gene3D" id="1.20.5.1200">
    <property type="entry name" value="Alpha-tocopherol transfer"/>
    <property type="match status" value="1"/>
</dbReference>
<reference evidence="2" key="1">
    <citation type="submission" date="2020-08" db="EMBL/GenBank/DDBJ databases">
        <title>Genome sequencing and assembly of the red palm weevil Rhynchophorus ferrugineus.</title>
        <authorList>
            <person name="Dias G.B."/>
            <person name="Bergman C.M."/>
            <person name="Manee M."/>
        </authorList>
    </citation>
    <scope>NUCLEOTIDE SEQUENCE</scope>
    <source>
        <strain evidence="2">AA-2017</strain>
        <tissue evidence="2">Whole larva</tissue>
    </source>
</reference>
<gene>
    <name evidence="2" type="ORF">GWI33_013576</name>
</gene>
<dbReference type="Gene3D" id="3.40.525.10">
    <property type="entry name" value="CRAL-TRIO lipid binding domain"/>
    <property type="match status" value="1"/>
</dbReference>
<sequence>MSATSKLSNKNRDDIKKLVLAKLDQTEDALNQEVEGLKTWLRKQRNVPEIPPDAVIENFVILNKFNVKKVKDKLKMYYQIRWDIPEFYVNKNPKLTHMKSIAETVCWVPLPELTPQANRVIMMKFLNADPSIFNIWDFIAYSYNIAEVRLREDVATSDVFIYDFDGITFSHYMKISPDCLRKASIVLERVYSSRVAGIHYLNLPTSLEVLIKFVKVMLKEKLRKRICIHKTVETLYEHVPKESLPEEYGGKGLSLLVLHGLWLKKMEEYQDVFDHLEQIAINGKPNKPIDAETEAPVRHFNQLAID</sequence>
<dbReference type="InterPro" id="IPR036865">
    <property type="entry name" value="CRAL-TRIO_dom_sf"/>
</dbReference>
<dbReference type="GO" id="GO:1902936">
    <property type="term" value="F:phosphatidylinositol bisphosphate binding"/>
    <property type="evidence" value="ECO:0007669"/>
    <property type="project" value="TreeGrafter"/>
</dbReference>
<dbReference type="SUPFAM" id="SSF46938">
    <property type="entry name" value="CRAL/TRIO N-terminal domain"/>
    <property type="match status" value="1"/>
</dbReference>
<evidence type="ECO:0000313" key="3">
    <source>
        <dbReference type="Proteomes" id="UP000625711"/>
    </source>
</evidence>
<dbReference type="CDD" id="cd00170">
    <property type="entry name" value="SEC14"/>
    <property type="match status" value="1"/>
</dbReference>
<proteinExistence type="predicted"/>
<dbReference type="SUPFAM" id="SSF52087">
    <property type="entry name" value="CRAL/TRIO domain"/>
    <property type="match status" value="1"/>
</dbReference>
<dbReference type="PANTHER" id="PTHR10174">
    <property type="entry name" value="ALPHA-TOCOPHEROL TRANSFER PROTEIN-RELATED"/>
    <property type="match status" value="1"/>
</dbReference>
<protein>
    <recommendedName>
        <fullName evidence="1">CRAL-TRIO domain-containing protein</fullName>
    </recommendedName>
</protein>
<dbReference type="InterPro" id="IPR001251">
    <property type="entry name" value="CRAL-TRIO_dom"/>
</dbReference>
<dbReference type="PRINTS" id="PR00180">
    <property type="entry name" value="CRETINALDHBP"/>
</dbReference>
<comment type="caution">
    <text evidence="2">The sequence shown here is derived from an EMBL/GenBank/DDBJ whole genome shotgun (WGS) entry which is preliminary data.</text>
</comment>
<dbReference type="Proteomes" id="UP000625711">
    <property type="component" value="Unassembled WGS sequence"/>
</dbReference>